<evidence type="ECO:0000256" key="4">
    <source>
        <dbReference type="ARBA" id="ARBA00023180"/>
    </source>
</evidence>
<dbReference type="GO" id="GO:0008241">
    <property type="term" value="F:peptidyl-dipeptidase activity"/>
    <property type="evidence" value="ECO:0007669"/>
    <property type="project" value="InterPro"/>
</dbReference>
<dbReference type="GO" id="GO:0005886">
    <property type="term" value="C:plasma membrane"/>
    <property type="evidence" value="ECO:0007669"/>
    <property type="project" value="TreeGrafter"/>
</dbReference>
<keyword evidence="2" id="KW-0732">Signal</keyword>
<comment type="caution">
    <text evidence="7">Lacks conserved residue(s) required for the propagation of feature annotation.</text>
</comment>
<sequence>MEGSNMNLGEAQQFLREYEREAAEMCFRVKQSQWNFSTNITDANKRRMVPSIQLEEQALESKLDRLSWRRATSFTWTRLPDSQTRRQLNMLVTQTRAGLPDNEFDELQQVISEMKDIYSRARVCPYHNRMNNYCDLALEPDLTRALAHTRDYEEQLHLWKAWRDSVGPPIRSRYIHYMQLANKAARINGKYRINHLIL</sequence>
<organism evidence="8">
    <name type="scientific">Timema shepardi</name>
    <name type="common">Walking stick</name>
    <dbReference type="NCBI Taxonomy" id="629360"/>
    <lineage>
        <taxon>Eukaryota</taxon>
        <taxon>Metazoa</taxon>
        <taxon>Ecdysozoa</taxon>
        <taxon>Arthropoda</taxon>
        <taxon>Hexapoda</taxon>
        <taxon>Insecta</taxon>
        <taxon>Pterygota</taxon>
        <taxon>Neoptera</taxon>
        <taxon>Polyneoptera</taxon>
        <taxon>Phasmatodea</taxon>
        <taxon>Timematodea</taxon>
        <taxon>Timematoidea</taxon>
        <taxon>Timematidae</taxon>
        <taxon>Timema</taxon>
    </lineage>
</organism>
<gene>
    <name evidence="8" type="ORF">TSIB3V08_LOCUS2095</name>
</gene>
<dbReference type="InterPro" id="IPR001548">
    <property type="entry name" value="Peptidase_M2"/>
</dbReference>
<dbReference type="EMBL" id="OC000606">
    <property type="protein sequence ID" value="CAD7257841.1"/>
    <property type="molecule type" value="Genomic_DNA"/>
</dbReference>
<name>A0A7R9ANU5_TIMSH</name>
<feature type="glycosylation site" description="N-linked (GlcNAc...) asparagine; partial" evidence="5">
    <location>
        <position position="131"/>
    </location>
</feature>
<dbReference type="GO" id="GO:0006508">
    <property type="term" value="P:proteolysis"/>
    <property type="evidence" value="ECO:0007669"/>
    <property type="project" value="InterPro"/>
</dbReference>
<keyword evidence="3 6" id="KW-1015">Disulfide bond</keyword>
<evidence type="ECO:0000256" key="5">
    <source>
        <dbReference type="PIRSR" id="PIRSR601548-10"/>
    </source>
</evidence>
<proteinExistence type="inferred from homology"/>
<dbReference type="PROSITE" id="PS52011">
    <property type="entry name" value="PEPTIDASE_M2"/>
    <property type="match status" value="1"/>
</dbReference>
<evidence type="ECO:0000256" key="6">
    <source>
        <dbReference type="PIRSR" id="PIRSR601548-4"/>
    </source>
</evidence>
<evidence type="ECO:0000256" key="2">
    <source>
        <dbReference type="ARBA" id="ARBA00022729"/>
    </source>
</evidence>
<dbReference type="SUPFAM" id="SSF55486">
    <property type="entry name" value="Metalloproteases ('zincins'), catalytic domain"/>
    <property type="match status" value="1"/>
</dbReference>
<protein>
    <recommendedName>
        <fullName evidence="9">Angiotensin-converting enzyme</fullName>
    </recommendedName>
</protein>
<evidence type="ECO:0000256" key="7">
    <source>
        <dbReference type="PROSITE-ProRule" id="PRU01355"/>
    </source>
</evidence>
<dbReference type="AlphaFoldDB" id="A0A7R9ANU5"/>
<reference evidence="8" key="1">
    <citation type="submission" date="2020-11" db="EMBL/GenBank/DDBJ databases">
        <authorList>
            <person name="Tran Van P."/>
        </authorList>
    </citation>
    <scope>NUCLEOTIDE SEQUENCE</scope>
</reference>
<dbReference type="PANTHER" id="PTHR10514">
    <property type="entry name" value="ANGIOTENSIN-CONVERTING ENZYME"/>
    <property type="match status" value="1"/>
</dbReference>
<evidence type="ECO:0000313" key="8">
    <source>
        <dbReference type="EMBL" id="CAD7257841.1"/>
    </source>
</evidence>
<evidence type="ECO:0000256" key="1">
    <source>
        <dbReference type="ARBA" id="ARBA00008139"/>
    </source>
</evidence>
<dbReference type="Pfam" id="PF01401">
    <property type="entry name" value="Peptidase_M2"/>
    <property type="match status" value="1"/>
</dbReference>
<comment type="similarity">
    <text evidence="1 7">Belongs to the peptidase M2 family.</text>
</comment>
<evidence type="ECO:0008006" key="9">
    <source>
        <dbReference type="Google" id="ProtNLM"/>
    </source>
</evidence>
<dbReference type="GO" id="GO:0008237">
    <property type="term" value="F:metallopeptidase activity"/>
    <property type="evidence" value="ECO:0007669"/>
    <property type="project" value="InterPro"/>
</dbReference>
<accession>A0A7R9ANU5</accession>
<feature type="disulfide bond" evidence="6">
    <location>
        <begin position="124"/>
        <end position="134"/>
    </location>
</feature>
<dbReference type="PANTHER" id="PTHR10514:SF45">
    <property type="entry name" value="ANGIOTENSIN-CONVERTING ENZYME"/>
    <property type="match status" value="1"/>
</dbReference>
<feature type="glycosylation site" description="N-linked (GlcNAc...) asparagine" evidence="5">
    <location>
        <position position="39"/>
    </location>
</feature>
<keyword evidence="4 5" id="KW-0325">Glycoprotein</keyword>
<evidence type="ECO:0000256" key="3">
    <source>
        <dbReference type="ARBA" id="ARBA00023157"/>
    </source>
</evidence>